<comment type="similarity">
    <text evidence="1 5">Belongs to the AAA ATPase family. PCH2 subfamily.</text>
</comment>
<dbReference type="Gene3D" id="3.40.50.300">
    <property type="entry name" value="P-loop containing nucleotide triphosphate hydrolases"/>
    <property type="match status" value="1"/>
</dbReference>
<evidence type="ECO:0000313" key="8">
    <source>
        <dbReference type="EMBL" id="KAG5413875.1"/>
    </source>
</evidence>
<dbReference type="InterPro" id="IPR027417">
    <property type="entry name" value="P-loop_NTPase"/>
</dbReference>
<keyword evidence="2" id="KW-0547">Nucleotide-binding</keyword>
<dbReference type="SMART" id="SM00382">
    <property type="entry name" value="AAA"/>
    <property type="match status" value="1"/>
</dbReference>
<dbReference type="InterPro" id="IPR058249">
    <property type="entry name" value="Pch2_C"/>
</dbReference>
<evidence type="ECO:0000259" key="7">
    <source>
        <dbReference type="SMART" id="SM00382"/>
    </source>
</evidence>
<feature type="domain" description="AAA+ ATPase" evidence="7">
    <location>
        <begin position="217"/>
        <end position="356"/>
    </location>
</feature>
<evidence type="ECO:0000256" key="4">
    <source>
        <dbReference type="ARBA" id="ARBA00023254"/>
    </source>
</evidence>
<evidence type="ECO:0000313" key="9">
    <source>
        <dbReference type="Proteomes" id="UP000823674"/>
    </source>
</evidence>
<dbReference type="CDD" id="cd19508">
    <property type="entry name" value="RecA-like_Pch2-like"/>
    <property type="match status" value="1"/>
</dbReference>
<keyword evidence="4 5" id="KW-0469">Meiosis</keyword>
<keyword evidence="3" id="KW-0067">ATP-binding</keyword>
<keyword evidence="5" id="KW-0539">Nucleus</keyword>
<feature type="region of interest" description="Disordered" evidence="6">
    <location>
        <begin position="497"/>
        <end position="527"/>
    </location>
</feature>
<comment type="subcellular location">
    <subcellularLocation>
        <location evidence="5">Nucleus</location>
    </subcellularLocation>
</comment>
<dbReference type="InterPro" id="IPR003593">
    <property type="entry name" value="AAA+_ATPase"/>
</dbReference>
<dbReference type="InterPro" id="IPR044539">
    <property type="entry name" value="Pch2-like"/>
</dbReference>
<evidence type="ECO:0000256" key="3">
    <source>
        <dbReference type="ARBA" id="ARBA00022840"/>
    </source>
</evidence>
<dbReference type="PANTHER" id="PTHR45991">
    <property type="entry name" value="PACHYTENE CHECKPOINT PROTEIN 2"/>
    <property type="match status" value="1"/>
</dbReference>
<evidence type="ECO:0000256" key="5">
    <source>
        <dbReference type="RuleBase" id="RU369050"/>
    </source>
</evidence>
<evidence type="ECO:0000256" key="1">
    <source>
        <dbReference type="ARBA" id="ARBA00007271"/>
    </source>
</evidence>
<dbReference type="InterPro" id="IPR003959">
    <property type="entry name" value="ATPase_AAA_core"/>
</dbReference>
<name>A0ABQ7NUU3_BRACM</name>
<comment type="caution">
    <text evidence="8">The sequence shown here is derived from an EMBL/GenBank/DDBJ whole genome shotgun (WGS) entry which is preliminary data.</text>
</comment>
<feature type="compositionally biased region" description="Basic residues" evidence="6">
    <location>
        <begin position="505"/>
        <end position="516"/>
    </location>
</feature>
<dbReference type="Pfam" id="PF23242">
    <property type="entry name" value="AAA_lid_TRIP13_C"/>
    <property type="match status" value="1"/>
</dbReference>
<dbReference type="Proteomes" id="UP000823674">
    <property type="component" value="Chromosome A01"/>
</dbReference>
<dbReference type="SUPFAM" id="SSF52540">
    <property type="entry name" value="P-loop containing nucleoside triphosphate hydrolases"/>
    <property type="match status" value="1"/>
</dbReference>
<dbReference type="EMBL" id="JADBGQ010000001">
    <property type="protein sequence ID" value="KAG5413875.1"/>
    <property type="molecule type" value="Genomic_DNA"/>
</dbReference>
<proteinExistence type="inferred from homology"/>
<accession>A0ABQ7NUU3</accession>
<keyword evidence="9" id="KW-1185">Reference proteome</keyword>
<protein>
    <recommendedName>
        <fullName evidence="5">Pachytene checkpoint protein 2 homolog</fullName>
    </recommendedName>
</protein>
<dbReference type="Pfam" id="PF00004">
    <property type="entry name" value="AAA"/>
    <property type="match status" value="1"/>
</dbReference>
<organism evidence="8 9">
    <name type="scientific">Brassica rapa subsp. trilocularis</name>
    <dbReference type="NCBI Taxonomy" id="1813537"/>
    <lineage>
        <taxon>Eukaryota</taxon>
        <taxon>Viridiplantae</taxon>
        <taxon>Streptophyta</taxon>
        <taxon>Embryophyta</taxon>
        <taxon>Tracheophyta</taxon>
        <taxon>Spermatophyta</taxon>
        <taxon>Magnoliopsida</taxon>
        <taxon>eudicotyledons</taxon>
        <taxon>Gunneridae</taxon>
        <taxon>Pentapetalae</taxon>
        <taxon>rosids</taxon>
        <taxon>malvids</taxon>
        <taxon>Brassicales</taxon>
        <taxon>Brassicaceae</taxon>
        <taxon>Brassiceae</taxon>
        <taxon>Brassica</taxon>
    </lineage>
</organism>
<comment type="function">
    <text evidence="5">Plays a key role in chromosome recombination during meiosis.</text>
</comment>
<dbReference type="Pfam" id="PF23563">
    <property type="entry name" value="TRIP13_N"/>
    <property type="match status" value="1"/>
</dbReference>
<evidence type="ECO:0000256" key="2">
    <source>
        <dbReference type="ARBA" id="ARBA00022741"/>
    </source>
</evidence>
<sequence>MEIAEQNPMLDATIHPPHDASMEISHQISTQPTIIAEQLNVAEPLAATDPPPPPPPAPTPLHDNKFLVSVEVCLKPSSTARLEDVQRAVERMLENRSMSYVDGLVLIPPHDLFLVENVQRICICDTEEWVKNNDVLLFWQVKPVVHAFQLTEEGPCEELGPDGQPSSFNEWILPAKEFDGLWESLIYESGLKQRLLRYAASALLFTQKGVNPNLVSWNRIVLLHGPPGTGKTSLCKALAQKLSIRCNSRYPHCQLIEVNAHSLFSKWFSESGKLVAKLFQKIQEMVEEDNNLVFVLIDEVESLAAARKAALSGSEPSDSIRVVQLDFALHVHLELAKEAILIPQRPDLTMFVTGCECTTYTNGQTEISTEYVAFVDRADIKAYVGPPTLHVRYEILRSCVEELISKGIISSFQGCDGLSIPSFSSLKEKVNANELHDTDTVPLFCKQLIEAAESCEGLSGRSLRKLPFLAHAALADPHSRDASTFLCAMIETAKRENLEPQKSPPKWRRKQMRKKREAKDENEEEKKRVELMKAAAQAWLSHSQTSKSTVLEFEARRKHAFVKGKPSRFKMEALSSTKKHHHHHPSFLDWEYGQSLWDPYEILSVSKKLERALTLEEHTFSADKAIKKKNRDSRNSLRSLFNRSSRRF</sequence>
<dbReference type="PANTHER" id="PTHR45991:SF1">
    <property type="entry name" value="PACHYTENE CHECKPOINT PROTEIN 2 HOMOLOG"/>
    <property type="match status" value="1"/>
</dbReference>
<reference evidence="8 9" key="1">
    <citation type="submission" date="2021-03" db="EMBL/GenBank/DDBJ databases">
        <authorList>
            <person name="King G.J."/>
            <person name="Bancroft I."/>
            <person name="Baten A."/>
            <person name="Bloomfield J."/>
            <person name="Borpatragohain P."/>
            <person name="He Z."/>
            <person name="Irish N."/>
            <person name="Irwin J."/>
            <person name="Liu K."/>
            <person name="Mauleon R.P."/>
            <person name="Moore J."/>
            <person name="Morris R."/>
            <person name="Ostergaard L."/>
            <person name="Wang B."/>
            <person name="Wells R."/>
        </authorList>
    </citation>
    <scope>NUCLEOTIDE SEQUENCE [LARGE SCALE GENOMIC DNA]</scope>
    <source>
        <strain evidence="8">R-o-18</strain>
        <tissue evidence="8">Leaf</tissue>
    </source>
</reference>
<gene>
    <name evidence="8" type="primary">A01p017050.1_BraROA</name>
    <name evidence="8" type="ORF">IGI04_001442</name>
</gene>
<evidence type="ECO:0000256" key="6">
    <source>
        <dbReference type="SAM" id="MobiDB-lite"/>
    </source>
</evidence>